<evidence type="ECO:0000313" key="4">
    <source>
        <dbReference type="RefSeq" id="XP_005110539.1"/>
    </source>
</evidence>
<feature type="region of interest" description="Disordered" evidence="1">
    <location>
        <begin position="89"/>
        <end position="118"/>
    </location>
</feature>
<keyword evidence="2" id="KW-0472">Membrane</keyword>
<feature type="compositionally biased region" description="Polar residues" evidence="1">
    <location>
        <begin position="527"/>
        <end position="545"/>
    </location>
</feature>
<feature type="compositionally biased region" description="Acidic residues" evidence="1">
    <location>
        <begin position="91"/>
        <end position="118"/>
    </location>
</feature>
<protein>
    <submittedName>
        <fullName evidence="4">Uncharacterized protein LOC101860452</fullName>
    </submittedName>
</protein>
<evidence type="ECO:0000256" key="1">
    <source>
        <dbReference type="SAM" id="MobiDB-lite"/>
    </source>
</evidence>
<keyword evidence="3" id="KW-1185">Reference proteome</keyword>
<reference evidence="4" key="1">
    <citation type="submission" date="2025-08" db="UniProtKB">
        <authorList>
            <consortium name="RefSeq"/>
        </authorList>
    </citation>
    <scope>IDENTIFICATION</scope>
</reference>
<proteinExistence type="predicted"/>
<accession>A0ABM0K7F3</accession>
<name>A0ABM0K7F3_APLCA</name>
<evidence type="ECO:0000313" key="3">
    <source>
        <dbReference type="Proteomes" id="UP000694888"/>
    </source>
</evidence>
<dbReference type="GeneID" id="101860452"/>
<feature type="transmembrane region" description="Helical" evidence="2">
    <location>
        <begin position="637"/>
        <end position="661"/>
    </location>
</feature>
<feature type="region of interest" description="Disordered" evidence="1">
    <location>
        <begin position="514"/>
        <end position="549"/>
    </location>
</feature>
<dbReference type="RefSeq" id="XP_005110539.1">
    <property type="nucleotide sequence ID" value="XM_005110482.3"/>
</dbReference>
<keyword evidence="2" id="KW-0812">Transmembrane</keyword>
<organism evidence="3 4">
    <name type="scientific">Aplysia californica</name>
    <name type="common">California sea hare</name>
    <dbReference type="NCBI Taxonomy" id="6500"/>
    <lineage>
        <taxon>Eukaryota</taxon>
        <taxon>Metazoa</taxon>
        <taxon>Spiralia</taxon>
        <taxon>Lophotrochozoa</taxon>
        <taxon>Mollusca</taxon>
        <taxon>Gastropoda</taxon>
        <taxon>Heterobranchia</taxon>
        <taxon>Euthyneura</taxon>
        <taxon>Tectipleura</taxon>
        <taxon>Aplysiida</taxon>
        <taxon>Aplysioidea</taxon>
        <taxon>Aplysiidae</taxon>
        <taxon>Aplysia</taxon>
    </lineage>
</organism>
<dbReference type="Proteomes" id="UP000694888">
    <property type="component" value="Unplaced"/>
</dbReference>
<evidence type="ECO:0000256" key="2">
    <source>
        <dbReference type="SAM" id="Phobius"/>
    </source>
</evidence>
<gene>
    <name evidence="4" type="primary">LOC101860452</name>
</gene>
<sequence length="798" mass="88494">MAFACWSIAGQPRRKGVSERLLNLTVLFRVLIVTWSVELTLCETIQRRAAVAMCPPSPEGEPVTIHCSGVSKTIDRQVFWDRHKASTNDYNEYDGDDEDGGNEDYGGDENGDNVEDYDGDEVEGNKYSEGDDNYDTVSFCGFFPGSSVCTDYIPLTSGTRMATDRDGPGWFNVSLTLYSPQAADRHDVLFCTFHEDGVMEELTSCRLNLYLTPAEPHCWAEVVKDQDRLSDVPAEDRDEGQALGETTALVRVTCITSRVYPDVRCEMFQRQNQGDEEKIRAPVIKTLSASLEEPQNFQAECHSEFHVDVPGRYEFGVNMFPVPEGGRAAGRESLQPARSKYSKPVDIFFSRLTINLTQSEPVNICPLDTSGRTITFTCTAGWFKTQPQFEWRAAGIKPRTQSVRELGNFTYQGTAEFLPEELALVADISCFVQDADISGRDHVKSVEVKRVSPGEQPSELVFKERTPDGRLSVESAISVKENEDVVLQCVPAPLLKDVETYISCRRLISDETPLEHEPRNDVGGSTADFSNSKDSVAFGESTSDPAHSEITIRGRKLSSKNICTCYAKAKSSGFCFELTRSVAVSVIGLSDVKELHMLTKTLVKENPTQGADYNMRLIEQSGSADNNKNKSISDSKIAVITVGCVMSVVVTMLLSLIIFFYKRRKAKKFWLQHRHEVVSANIEHGRGEQTNIPEVRHPSREEESTVITDHFSPTSRLHRVGMSGGMSGHVSAPLLHGDSHHKEATLRNSNGHTGAPDEIITTGLKKEVTHEAEDESLGYPEEADFNLIGISLLGSVHR</sequence>
<keyword evidence="2" id="KW-1133">Transmembrane helix</keyword>